<evidence type="ECO:0000256" key="2">
    <source>
        <dbReference type="ARBA" id="ARBA00001946"/>
    </source>
</evidence>
<dbReference type="CDD" id="cd03426">
    <property type="entry name" value="NUDIX_CoAse_Nudt7"/>
    <property type="match status" value="1"/>
</dbReference>
<sequence length="218" mass="23983">MPAVDPAHLQAGWLRSRFARTPSWRPEVFEDVQIGQHTTLRDASVLIPLIARPQGMQLLLTRRTANLHVHPGQISFPGGSRDAGDASALHTALREAEEEIGLQAAWVEPLGSMPVYTTITGYAVTPVVGMVDPQAPLRAQASEVAEVFEVPLAFLMNPAHHELRTWDAQTGLGALPTLPNAARRSFYAMPWTSTDGRRYFIWGATAAMIRNLYRLLIA</sequence>
<keyword evidence="4 8" id="KW-0378">Hydrolase</keyword>
<proteinExistence type="predicted"/>
<evidence type="ECO:0000256" key="5">
    <source>
        <dbReference type="ARBA" id="ARBA00022842"/>
    </source>
</evidence>
<dbReference type="EMBL" id="CABM01000008">
    <property type="protein sequence ID" value="CBH95587.1"/>
    <property type="molecule type" value="Genomic_DNA"/>
</dbReference>
<reference evidence="8" key="1">
    <citation type="submission" date="2009-10" db="EMBL/GenBank/DDBJ databases">
        <title>Diversity of trophic interactions inside an arsenic-rich microbial ecosystem.</title>
        <authorList>
            <person name="Bertin P.N."/>
            <person name="Heinrich-Salmeron A."/>
            <person name="Pelletier E."/>
            <person name="Goulhen-Chollet F."/>
            <person name="Arsene-Ploetze F."/>
            <person name="Gallien S."/>
            <person name="Calteau A."/>
            <person name="Vallenet D."/>
            <person name="Casiot C."/>
            <person name="Chane-Woon-Ming B."/>
            <person name="Giloteaux L."/>
            <person name="Barakat M."/>
            <person name="Bonnefoy V."/>
            <person name="Bruneel O."/>
            <person name="Chandler M."/>
            <person name="Cleiss J."/>
            <person name="Duran R."/>
            <person name="Elbaz-Poulichet F."/>
            <person name="Fonknechten N."/>
            <person name="Lauga B."/>
            <person name="Mornico D."/>
            <person name="Ortet P."/>
            <person name="Schaeffer C."/>
            <person name="Siguier P."/>
            <person name="Alexander Thil Smith A."/>
            <person name="Van Dorsselaer A."/>
            <person name="Weissenbach J."/>
            <person name="Medigue C."/>
            <person name="Le Paslier D."/>
        </authorList>
    </citation>
    <scope>NUCLEOTIDE SEQUENCE</scope>
</reference>
<keyword evidence="6" id="KW-0464">Manganese</keyword>
<dbReference type="PANTHER" id="PTHR12992">
    <property type="entry name" value="NUDIX HYDROLASE"/>
    <property type="match status" value="1"/>
</dbReference>
<dbReference type="GO" id="GO:0046872">
    <property type="term" value="F:metal ion binding"/>
    <property type="evidence" value="ECO:0007669"/>
    <property type="project" value="UniProtKB-KW"/>
</dbReference>
<dbReference type="GO" id="GO:0010945">
    <property type="term" value="F:coenzyme A diphosphatase activity"/>
    <property type="evidence" value="ECO:0007669"/>
    <property type="project" value="InterPro"/>
</dbReference>
<organism evidence="8">
    <name type="scientific">mine drainage metagenome</name>
    <dbReference type="NCBI Taxonomy" id="410659"/>
    <lineage>
        <taxon>unclassified sequences</taxon>
        <taxon>metagenomes</taxon>
        <taxon>ecological metagenomes</taxon>
    </lineage>
</organism>
<evidence type="ECO:0000256" key="4">
    <source>
        <dbReference type="ARBA" id="ARBA00022801"/>
    </source>
</evidence>
<dbReference type="InterPro" id="IPR000086">
    <property type="entry name" value="NUDIX_hydrolase_dom"/>
</dbReference>
<comment type="caution">
    <text evidence="8">The sequence shown here is derived from an EMBL/GenBank/DDBJ whole genome shotgun (WGS) entry which is preliminary data.</text>
</comment>
<keyword evidence="3" id="KW-0479">Metal-binding</keyword>
<dbReference type="PANTHER" id="PTHR12992:SF11">
    <property type="entry name" value="MITOCHONDRIAL COENZYME A DIPHOSPHATASE NUDT8"/>
    <property type="match status" value="1"/>
</dbReference>
<comment type="cofactor">
    <cofactor evidence="1">
        <name>Mn(2+)</name>
        <dbReference type="ChEBI" id="CHEBI:29035"/>
    </cofactor>
</comment>
<comment type="cofactor">
    <cofactor evidence="2">
        <name>Mg(2+)</name>
        <dbReference type="ChEBI" id="CHEBI:18420"/>
    </cofactor>
</comment>
<protein>
    <submittedName>
        <fullName evidence="8">Putative NUDIX hydrolase</fullName>
    </submittedName>
</protein>
<evidence type="ECO:0000256" key="3">
    <source>
        <dbReference type="ARBA" id="ARBA00022723"/>
    </source>
</evidence>
<feature type="domain" description="Nudix hydrolase" evidence="7">
    <location>
        <begin position="40"/>
        <end position="176"/>
    </location>
</feature>
<evidence type="ECO:0000256" key="1">
    <source>
        <dbReference type="ARBA" id="ARBA00001936"/>
    </source>
</evidence>
<dbReference type="SUPFAM" id="SSF55811">
    <property type="entry name" value="Nudix"/>
    <property type="match status" value="1"/>
</dbReference>
<name>E6PKY6_9ZZZZ</name>
<dbReference type="InterPro" id="IPR045121">
    <property type="entry name" value="CoAse"/>
</dbReference>
<evidence type="ECO:0000259" key="7">
    <source>
        <dbReference type="PROSITE" id="PS51462"/>
    </source>
</evidence>
<evidence type="ECO:0000256" key="6">
    <source>
        <dbReference type="ARBA" id="ARBA00023211"/>
    </source>
</evidence>
<keyword evidence="5" id="KW-0460">Magnesium</keyword>
<dbReference type="Pfam" id="PF00293">
    <property type="entry name" value="NUDIX"/>
    <property type="match status" value="1"/>
</dbReference>
<gene>
    <name evidence="8" type="ORF">CARN2_1851</name>
</gene>
<dbReference type="Gene3D" id="3.90.79.10">
    <property type="entry name" value="Nucleoside Triphosphate Pyrophosphohydrolase"/>
    <property type="match status" value="1"/>
</dbReference>
<evidence type="ECO:0000313" key="8">
    <source>
        <dbReference type="EMBL" id="CBH95587.1"/>
    </source>
</evidence>
<dbReference type="PROSITE" id="PS51462">
    <property type="entry name" value="NUDIX"/>
    <property type="match status" value="1"/>
</dbReference>
<dbReference type="InterPro" id="IPR015797">
    <property type="entry name" value="NUDIX_hydrolase-like_dom_sf"/>
</dbReference>
<accession>E6PKY6</accession>
<dbReference type="AlphaFoldDB" id="E6PKY6"/>